<dbReference type="STRING" id="407821.A0A087T4J4"/>
<proteinExistence type="inferred from homology"/>
<evidence type="ECO:0000256" key="6">
    <source>
        <dbReference type="ARBA" id="ARBA00023136"/>
    </source>
</evidence>
<feature type="chain" id="PRO_5001829304" evidence="9">
    <location>
        <begin position="23"/>
        <end position="279"/>
    </location>
</feature>
<dbReference type="Pfam" id="PF05154">
    <property type="entry name" value="TM2"/>
    <property type="match status" value="1"/>
</dbReference>
<comment type="similarity">
    <text evidence="2">Belongs to the TM2 family.</text>
</comment>
<keyword evidence="6 8" id="KW-0472">Membrane</keyword>
<feature type="transmembrane region" description="Helical" evidence="8">
    <location>
        <begin position="214"/>
        <end position="235"/>
    </location>
</feature>
<evidence type="ECO:0000313" key="11">
    <source>
        <dbReference type="EMBL" id="KFM60033.1"/>
    </source>
</evidence>
<evidence type="ECO:0000256" key="4">
    <source>
        <dbReference type="ARBA" id="ARBA00022729"/>
    </source>
</evidence>
<feature type="domain" description="TM2" evidence="10">
    <location>
        <begin position="213"/>
        <end position="261"/>
    </location>
</feature>
<dbReference type="GO" id="GO:0016020">
    <property type="term" value="C:membrane"/>
    <property type="evidence" value="ECO:0007669"/>
    <property type="project" value="UniProtKB-SubCell"/>
</dbReference>
<protein>
    <submittedName>
        <fullName evidence="11">TM2 domain-containing protein almondex</fullName>
    </submittedName>
</protein>
<dbReference type="Proteomes" id="UP000054359">
    <property type="component" value="Unassembled WGS sequence"/>
</dbReference>
<comment type="subcellular location">
    <subcellularLocation>
        <location evidence="1">Membrane</location>
        <topology evidence="1">Multi-pass membrane protein</topology>
    </subcellularLocation>
</comment>
<dbReference type="InterPro" id="IPR007829">
    <property type="entry name" value="TM2"/>
</dbReference>
<organism evidence="11 12">
    <name type="scientific">Stegodyphus mimosarum</name>
    <name type="common">African social velvet spider</name>
    <dbReference type="NCBI Taxonomy" id="407821"/>
    <lineage>
        <taxon>Eukaryota</taxon>
        <taxon>Metazoa</taxon>
        <taxon>Ecdysozoa</taxon>
        <taxon>Arthropoda</taxon>
        <taxon>Chelicerata</taxon>
        <taxon>Arachnida</taxon>
        <taxon>Araneae</taxon>
        <taxon>Araneomorphae</taxon>
        <taxon>Entelegynae</taxon>
        <taxon>Eresoidea</taxon>
        <taxon>Eresidae</taxon>
        <taxon>Stegodyphus</taxon>
    </lineage>
</organism>
<feature type="signal peptide" evidence="9">
    <location>
        <begin position="1"/>
        <end position="22"/>
    </location>
</feature>
<dbReference type="OMA" id="HANCNSA"/>
<keyword evidence="3 8" id="KW-0812">Transmembrane</keyword>
<evidence type="ECO:0000256" key="5">
    <source>
        <dbReference type="ARBA" id="ARBA00022989"/>
    </source>
</evidence>
<dbReference type="EMBL" id="KK113375">
    <property type="protein sequence ID" value="KFM60033.1"/>
    <property type="molecule type" value="Genomic_DNA"/>
</dbReference>
<dbReference type="AlphaFoldDB" id="A0A087T4J4"/>
<dbReference type="OrthoDB" id="10257855at2759"/>
<evidence type="ECO:0000313" key="12">
    <source>
        <dbReference type="Proteomes" id="UP000054359"/>
    </source>
</evidence>
<feature type="non-terminal residue" evidence="11">
    <location>
        <position position="279"/>
    </location>
</feature>
<name>A0A087T4J4_STEMI</name>
<dbReference type="PANTHER" id="PTHR21016">
    <property type="entry name" value="BETA-AMYLOID BINDING PROTEIN-RELATED"/>
    <property type="match status" value="1"/>
</dbReference>
<accession>A0A087T4J4</accession>
<dbReference type="InterPro" id="IPR050932">
    <property type="entry name" value="TM2D1-3-like"/>
</dbReference>
<evidence type="ECO:0000256" key="2">
    <source>
        <dbReference type="ARBA" id="ARBA00008284"/>
    </source>
</evidence>
<evidence type="ECO:0000259" key="10">
    <source>
        <dbReference type="Pfam" id="PF05154"/>
    </source>
</evidence>
<evidence type="ECO:0000256" key="8">
    <source>
        <dbReference type="SAM" id="Phobius"/>
    </source>
</evidence>
<gene>
    <name evidence="11" type="ORF">X975_04075</name>
</gene>
<feature type="transmembrane region" description="Helical" evidence="8">
    <location>
        <begin position="247"/>
        <end position="269"/>
    </location>
</feature>
<keyword evidence="4 9" id="KW-0732">Signal</keyword>
<keyword evidence="5 8" id="KW-1133">Transmembrane helix</keyword>
<keyword evidence="7" id="KW-0325">Glycoprotein</keyword>
<keyword evidence="12" id="KW-1185">Reference proteome</keyword>
<evidence type="ECO:0000256" key="7">
    <source>
        <dbReference type="ARBA" id="ARBA00023180"/>
    </source>
</evidence>
<dbReference type="PANTHER" id="PTHR21016:SF7">
    <property type="entry name" value="TM2 DOMAIN-CONTAINING PROTEIN 3"/>
    <property type="match status" value="1"/>
</dbReference>
<sequence>MRSDNIVISFIFLLVLCIGGIGERNSRKHSIFAPSSSHALRHSAKRHMLAQDVDNVENASAFVIDYAKLHSDSLIQYPSNVKTESNHTTASSMSTENSLSDHCQVDSPCDSLSGSCLRCAYNYSCIYGEDVSVTCEPKDGIRCQGDRVFTRVYNCRYCYQTPAYEHICQRNTSCHVVSAPRQRFIAKCSVKPHVLCLGKRTFAKHVPCNWTKGYNWGTALLLSIVFGGFGVDRFYLGMWQEGIGKLFSFGGLGVWTLVDVILIATGYLGPADHSLYIRT</sequence>
<evidence type="ECO:0000256" key="3">
    <source>
        <dbReference type="ARBA" id="ARBA00022692"/>
    </source>
</evidence>
<evidence type="ECO:0000256" key="9">
    <source>
        <dbReference type="SAM" id="SignalP"/>
    </source>
</evidence>
<evidence type="ECO:0000256" key="1">
    <source>
        <dbReference type="ARBA" id="ARBA00004141"/>
    </source>
</evidence>
<reference evidence="11 12" key="1">
    <citation type="submission" date="2013-11" db="EMBL/GenBank/DDBJ databases">
        <title>Genome sequencing of Stegodyphus mimosarum.</title>
        <authorList>
            <person name="Bechsgaard J."/>
        </authorList>
    </citation>
    <scope>NUCLEOTIDE SEQUENCE [LARGE SCALE GENOMIC DNA]</scope>
</reference>